<protein>
    <submittedName>
        <fullName evidence="12">Protein kinase domain-containing protein</fullName>
    </submittedName>
</protein>
<keyword evidence="3" id="KW-0808">Transferase</keyword>
<dbReference type="SUPFAM" id="SSF56112">
    <property type="entry name" value="Protein kinase-like (PK-like)"/>
    <property type="match status" value="1"/>
</dbReference>
<dbReference type="InterPro" id="IPR045801">
    <property type="entry name" value="MEKK4_N"/>
</dbReference>
<sequence>MFWSEKICQNQSSRHGWRINAKQVYGGRHSLNKTKFGSKYNESIQDRVKMRNPLVRGQGERFSRHENYTVYDEVYQCLLPEPNQPLADTVVQPSAPITTAMMRCELGRSANDRDQYHCSLYRLLRISVMTKLNRLCEKTALGNVGKSSQQVLLINRRNERFKWSDVLWLQLQVVVAGRQMKSPSDQIKSTREHDKYLISEREKRKVILEEIRNFRLNDINEMMCSPPISPSIEISNQRSLKVELKAVKDMLERYENFVALYPNMNSMERLTNIDELVKTRIQILYAWYNITIDLYARVREVGVILGMYKDRNSTRRISLSPNITSKDGVADIHSIAGPSWPSLDSPMDTKEFPASPQNLNEPSKASSPQNVLLTPQSNMTTSADLPALLEQPFSIYTAFVSRSLRRKGMRKVLQRLDSVCFITIKKAIMMLEKSPVTYAEVVESGNKQRSVDSTMVSLKQKRDLPQSLTNHQEFIAMELPSFKNLFLFLVRVPLDLVHEWLKMRGSAQLPSDLLTLQTVMEDCHDCIEAAIAVKHRFVSLVQLAGVDNKVVLGCLVPFEDELAEVFRSYLTCVRDWVHGEVSTEGVGAEWTERVIRNLISQWAVARRFAVNVICGESETVHRFCMIAGDLMRKMVNDYLPEKEDLMEECRSTFENAPTDGFQENDDLSLRRQASQIFVTCRHFKSLVCQVKDRSLRSLAFARMLLRDIEKCALYKLKSNDVRSYLSQLFISHHSQVVISNDLTNVNSNYVIFCDQNASENIDFLRLLLNITCSRYRSELPKNVVNCSGYLLIISRQTCFADFIQEMWSGTRLTVDLDADTELSLRYLQLSNDACLVAINASSLLKMRELFTRNMTVGYNFMFDVLEEQASCHDIVIESAKQLRELAYKTCQMLFDEFAGKMVRDVLDGQELSSLDINELESVRATLIQAYNLAFEYHREFYHILPKQDRQCFAWQTVCWAKDWLHFASEFVNRGDGTVPLWAIQSFQFLILAACPELTVGLSGEEFQTLVKIVDACVAHIVGSSIPDSGLANGTFFDCEVDSRSSLGFTESKPYATTDARARSQRIHGLLRDIDEKRNKHLEAENKIGRVTEGGRRALTLSTYFNPKKRAPFEWQRLEKKIGCGKFGTVYVVMNLTGNCLMAMKQIRIERNDKALLALVDEVENLSLLDHPNLVKYYAVEVHREELLIFMEYCPEGTLEEVCREGLLDMRCVRRYTHFLLKGVEYVHMKMIIHRDIKPANIFLEKRNVLKLGDFGSSVRLKDGTTACGEIAEWVGTPAYMAPEVQTLGGRTEINGREELAGYGRAADIWSVGCVVLQMCTGKASSIIKPPWHECEQVLQVVFRVGSGMRPTIPQSVQADSTCYSFLDQCFQVEPSKRATAEQLRKDPFADVNVSIYLFMKVVIQEADYTYDNFRAKPLPRTMYRVLPRCSTSSTLVCMFRVCNLRRCYSPIFAETTSTEISKSKGGELQKRKDPTMLEEVNIKDLPRAQRRHVEEFIKMSETKAVAMKKLSYKNLATFLALFGLAAGIYAYTYSGLKQETFLEEIDEELATELAEKSKKN</sequence>
<keyword evidence="4 7" id="KW-0547">Nucleotide-binding</keyword>
<dbReference type="PROSITE" id="PS00108">
    <property type="entry name" value="PROTEIN_KINASE_ST"/>
    <property type="match status" value="1"/>
</dbReference>
<organism evidence="11 12">
    <name type="scientific">Elaeophora elaphi</name>
    <dbReference type="NCBI Taxonomy" id="1147741"/>
    <lineage>
        <taxon>Eukaryota</taxon>
        <taxon>Metazoa</taxon>
        <taxon>Ecdysozoa</taxon>
        <taxon>Nematoda</taxon>
        <taxon>Chromadorea</taxon>
        <taxon>Rhabditida</taxon>
        <taxon>Spirurina</taxon>
        <taxon>Spiruromorpha</taxon>
        <taxon>Filarioidea</taxon>
        <taxon>Onchocercidae</taxon>
        <taxon>Elaeophora</taxon>
    </lineage>
</organism>
<evidence type="ECO:0000256" key="5">
    <source>
        <dbReference type="ARBA" id="ARBA00022777"/>
    </source>
</evidence>
<evidence type="ECO:0000313" key="12">
    <source>
        <dbReference type="WBParaSite" id="EEL_0000035501-mRNA-1"/>
    </source>
</evidence>
<keyword evidence="11" id="KW-1185">Reference proteome</keyword>
<evidence type="ECO:0000256" key="3">
    <source>
        <dbReference type="ARBA" id="ARBA00022679"/>
    </source>
</evidence>
<dbReference type="Pfam" id="PF19431">
    <property type="entry name" value="MEKK4_N"/>
    <property type="match status" value="1"/>
</dbReference>
<evidence type="ECO:0000256" key="4">
    <source>
        <dbReference type="ARBA" id="ARBA00022741"/>
    </source>
</evidence>
<dbReference type="InterPro" id="IPR011009">
    <property type="entry name" value="Kinase-like_dom_sf"/>
</dbReference>
<dbReference type="Proteomes" id="UP000050640">
    <property type="component" value="Unplaced"/>
</dbReference>
<dbReference type="GO" id="GO:0004674">
    <property type="term" value="F:protein serine/threonine kinase activity"/>
    <property type="evidence" value="ECO:0007669"/>
    <property type="project" value="UniProtKB-KW"/>
</dbReference>
<dbReference type="PANTHER" id="PTHR48016:SF32">
    <property type="entry name" value="MITOGEN-ACTIVATED PROTEIN KINASE KINASE KINASE 4"/>
    <property type="match status" value="1"/>
</dbReference>
<keyword evidence="9" id="KW-0472">Membrane</keyword>
<keyword evidence="2" id="KW-0723">Serine/threonine-protein kinase</keyword>
<keyword evidence="9" id="KW-1133">Transmembrane helix</keyword>
<proteinExistence type="inferred from homology"/>
<evidence type="ECO:0000259" key="10">
    <source>
        <dbReference type="PROSITE" id="PS50011"/>
    </source>
</evidence>
<accession>A0A0R3RG34</accession>
<dbReference type="Pfam" id="PF09813">
    <property type="entry name" value="Coa3_cc"/>
    <property type="match status" value="1"/>
</dbReference>
<feature type="binding site" evidence="7">
    <location>
        <position position="1144"/>
    </location>
    <ligand>
        <name>ATP</name>
        <dbReference type="ChEBI" id="CHEBI:30616"/>
    </ligand>
</feature>
<evidence type="ECO:0000256" key="6">
    <source>
        <dbReference type="ARBA" id="ARBA00022840"/>
    </source>
</evidence>
<evidence type="ECO:0000256" key="2">
    <source>
        <dbReference type="ARBA" id="ARBA00022527"/>
    </source>
</evidence>
<dbReference type="WBParaSite" id="EEL_0000035501-mRNA-1">
    <property type="protein sequence ID" value="EEL_0000035501-mRNA-1"/>
    <property type="gene ID" value="EEL_0000035501"/>
</dbReference>
<evidence type="ECO:0000313" key="11">
    <source>
        <dbReference type="Proteomes" id="UP000050640"/>
    </source>
</evidence>
<dbReference type="SMART" id="SM00220">
    <property type="entry name" value="S_TKc"/>
    <property type="match status" value="1"/>
</dbReference>
<keyword evidence="6 7" id="KW-0067">ATP-binding</keyword>
<reference evidence="12" key="1">
    <citation type="submission" date="2016-03" db="UniProtKB">
        <authorList>
            <consortium name="WormBaseParasite"/>
        </authorList>
    </citation>
    <scope>IDENTIFICATION</scope>
</reference>
<dbReference type="GO" id="GO:0000165">
    <property type="term" value="P:MAPK cascade"/>
    <property type="evidence" value="ECO:0007669"/>
    <property type="project" value="InterPro"/>
</dbReference>
<feature type="domain" description="Protein kinase" evidence="10">
    <location>
        <begin position="1115"/>
        <end position="1389"/>
    </location>
</feature>
<dbReference type="Gene3D" id="1.10.510.10">
    <property type="entry name" value="Transferase(Phosphotransferase) domain 1"/>
    <property type="match status" value="1"/>
</dbReference>
<dbReference type="PROSITE" id="PS50011">
    <property type="entry name" value="PROTEIN_KINASE_DOM"/>
    <property type="match status" value="1"/>
</dbReference>
<dbReference type="STRING" id="1147741.A0A0R3RG34"/>
<evidence type="ECO:0000256" key="9">
    <source>
        <dbReference type="SAM" id="Phobius"/>
    </source>
</evidence>
<feature type="transmembrane region" description="Helical" evidence="9">
    <location>
        <begin position="1515"/>
        <end position="1533"/>
    </location>
</feature>
<dbReference type="Pfam" id="PF00069">
    <property type="entry name" value="Pkinase"/>
    <property type="match status" value="1"/>
</dbReference>
<evidence type="ECO:0000256" key="8">
    <source>
        <dbReference type="SAM" id="MobiDB-lite"/>
    </source>
</evidence>
<dbReference type="InterPro" id="IPR000719">
    <property type="entry name" value="Prot_kinase_dom"/>
</dbReference>
<dbReference type="PROSITE" id="PS00107">
    <property type="entry name" value="PROTEIN_KINASE_ATP"/>
    <property type="match status" value="1"/>
</dbReference>
<feature type="compositionally biased region" description="Polar residues" evidence="8">
    <location>
        <begin position="355"/>
        <end position="370"/>
    </location>
</feature>
<keyword evidence="9" id="KW-0812">Transmembrane</keyword>
<dbReference type="InterPro" id="IPR050538">
    <property type="entry name" value="MAP_kinase_kinase_kinase"/>
</dbReference>
<name>A0A0R3RG34_9BILA</name>
<comment type="similarity">
    <text evidence="1">Belongs to the protein kinase superfamily. STE Ser/Thr protein kinase family. MAP kinase kinase kinase subfamily.</text>
</comment>
<dbReference type="InterPro" id="IPR008271">
    <property type="entry name" value="Ser/Thr_kinase_AS"/>
</dbReference>
<feature type="region of interest" description="Disordered" evidence="8">
    <location>
        <begin position="341"/>
        <end position="370"/>
    </location>
</feature>
<dbReference type="InterPro" id="IPR018628">
    <property type="entry name" value="Coa3_CC"/>
</dbReference>
<dbReference type="PANTHER" id="PTHR48016">
    <property type="entry name" value="MAP KINASE KINASE KINASE SSK2-RELATED-RELATED"/>
    <property type="match status" value="1"/>
</dbReference>
<dbReference type="InterPro" id="IPR017441">
    <property type="entry name" value="Protein_kinase_ATP_BS"/>
</dbReference>
<evidence type="ECO:0000256" key="1">
    <source>
        <dbReference type="ARBA" id="ARBA00006529"/>
    </source>
</evidence>
<keyword evidence="5" id="KW-0418">Kinase</keyword>
<evidence type="ECO:0000256" key="7">
    <source>
        <dbReference type="PROSITE-ProRule" id="PRU10141"/>
    </source>
</evidence>
<dbReference type="GO" id="GO:0005524">
    <property type="term" value="F:ATP binding"/>
    <property type="evidence" value="ECO:0007669"/>
    <property type="project" value="UniProtKB-UniRule"/>
</dbReference>